<comment type="caution">
    <text evidence="2">The sequence shown here is derived from an EMBL/GenBank/DDBJ whole genome shotgun (WGS) entry which is preliminary data.</text>
</comment>
<reference evidence="2 3" key="1">
    <citation type="journal article" date="2016" name="DNA Res.">
        <title>Genome sequence of Aspergillus luchuensis NBRC 4314.</title>
        <authorList>
            <person name="Yamada O."/>
            <person name="Machida M."/>
            <person name="Hosoyama A."/>
            <person name="Goto M."/>
            <person name="Takahashi T."/>
            <person name="Futagami T."/>
            <person name="Yamagata Y."/>
            <person name="Takeuchi M."/>
            <person name="Kobayashi T."/>
            <person name="Koike H."/>
            <person name="Abe K."/>
            <person name="Asai K."/>
            <person name="Arita M."/>
            <person name="Fujita N."/>
            <person name="Fukuda K."/>
            <person name="Higa K."/>
            <person name="Horikawa H."/>
            <person name="Ishikawa T."/>
            <person name="Jinno K."/>
            <person name="Kato Y."/>
            <person name="Kirimura K."/>
            <person name="Mizutani O."/>
            <person name="Nakasone K."/>
            <person name="Sano M."/>
            <person name="Shiraishi Y."/>
            <person name="Tsukahara M."/>
            <person name="Gomi K."/>
        </authorList>
    </citation>
    <scope>NUCLEOTIDE SEQUENCE [LARGE SCALE GENOMIC DNA]</scope>
    <source>
        <strain evidence="2 3">RIB 2604</strain>
    </source>
</reference>
<name>A0A146FZ79_ASPKA</name>
<proteinExistence type="predicted"/>
<accession>A0A146FZ79</accession>
<sequence length="157" mass="16996">MEESAGFGAVELRGSQIGLFRQVVNCIDESRRLAPESRGVGDDIRGSKSTLEQVGSIIGKGSAVSQVLRTQHDDSEKKRNILRMEGLNRAYNSFEDYIIVGQTKDPNPGAARSGLNYIEGVSDYGAAQRRPSAAGAERRQSLFSKPKALAVERTPGN</sequence>
<gene>
    <name evidence="2" type="ORF">RIB2604_03601070</name>
</gene>
<evidence type="ECO:0000313" key="3">
    <source>
        <dbReference type="Proteomes" id="UP000075230"/>
    </source>
</evidence>
<evidence type="ECO:0000256" key="1">
    <source>
        <dbReference type="SAM" id="MobiDB-lite"/>
    </source>
</evidence>
<organism evidence="2 3">
    <name type="scientific">Aspergillus kawachii</name>
    <name type="common">White koji mold</name>
    <name type="synonym">Aspergillus awamori var. kawachi</name>
    <dbReference type="NCBI Taxonomy" id="1069201"/>
    <lineage>
        <taxon>Eukaryota</taxon>
        <taxon>Fungi</taxon>
        <taxon>Dikarya</taxon>
        <taxon>Ascomycota</taxon>
        <taxon>Pezizomycotina</taxon>
        <taxon>Eurotiomycetes</taxon>
        <taxon>Eurotiomycetidae</taxon>
        <taxon>Eurotiales</taxon>
        <taxon>Aspergillaceae</taxon>
        <taxon>Aspergillus</taxon>
        <taxon>Aspergillus subgen. Circumdati</taxon>
    </lineage>
</organism>
<dbReference type="Proteomes" id="UP000075230">
    <property type="component" value="Unassembled WGS sequence"/>
</dbReference>
<evidence type="ECO:0000313" key="2">
    <source>
        <dbReference type="EMBL" id="GAT30766.1"/>
    </source>
</evidence>
<protein>
    <submittedName>
        <fullName evidence="2">Cell morphogenesis protein</fullName>
    </submittedName>
</protein>
<dbReference type="AlphaFoldDB" id="A0A146FZ79"/>
<feature type="region of interest" description="Disordered" evidence="1">
    <location>
        <begin position="129"/>
        <end position="157"/>
    </location>
</feature>
<dbReference type="EMBL" id="BCWF01000035">
    <property type="protein sequence ID" value="GAT30766.1"/>
    <property type="molecule type" value="Genomic_DNA"/>
</dbReference>
<reference evidence="3" key="2">
    <citation type="submission" date="2016-02" db="EMBL/GenBank/DDBJ databases">
        <title>Genome sequencing of Aspergillus luchuensis NBRC 4314.</title>
        <authorList>
            <person name="Yamada O."/>
        </authorList>
    </citation>
    <scope>NUCLEOTIDE SEQUENCE [LARGE SCALE GENOMIC DNA]</scope>
    <source>
        <strain evidence="3">RIB 2604</strain>
    </source>
</reference>